<dbReference type="Pfam" id="PF13193">
    <property type="entry name" value="AMP-binding_C"/>
    <property type="match status" value="1"/>
</dbReference>
<evidence type="ECO:0000256" key="4">
    <source>
        <dbReference type="ARBA" id="ARBA00042755"/>
    </source>
</evidence>
<evidence type="ECO:0000313" key="9">
    <source>
        <dbReference type="EMBL" id="CAI9741057.1"/>
    </source>
</evidence>
<dbReference type="Gene3D" id="3.30.200.20">
    <property type="entry name" value="Phosphorylase Kinase, domain 1"/>
    <property type="match status" value="1"/>
</dbReference>
<dbReference type="InterPro" id="IPR020845">
    <property type="entry name" value="AMP-binding_CS"/>
</dbReference>
<evidence type="ECO:0000256" key="3">
    <source>
        <dbReference type="ARBA" id="ARBA00040004"/>
    </source>
</evidence>
<dbReference type="InterPro" id="IPR032387">
    <property type="entry name" value="ACAS_N"/>
</dbReference>
<dbReference type="Gene3D" id="3.30.300.30">
    <property type="match status" value="1"/>
</dbReference>
<dbReference type="GO" id="GO:0005759">
    <property type="term" value="C:mitochondrial matrix"/>
    <property type="evidence" value="ECO:0007669"/>
    <property type="project" value="TreeGrafter"/>
</dbReference>
<gene>
    <name evidence="9" type="ORF">OCTVUL_1B000763</name>
</gene>
<accession>A0AA36BWQ3</accession>
<dbReference type="InterPro" id="IPR011009">
    <property type="entry name" value="Kinase-like_dom_sf"/>
</dbReference>
<sequence length="1022" mass="114606">MSPQAVVQISINPNDYKDGIYDILKLVRPSWKQDSIFFKVFSEGITNQLVGCYQNDSHNDMVLVRLYGKNTELLIDRKLEYLSMTLLNSKGMAPDVYCCFSNGMCYGYQQGRPINVHEVCDPKISGLITQEMVRLHSIKASEVDDLQTYSVFFKGEPILLKKMKSMLQIIPNKFEDSQTQQRYTSEILDKINLWVEFNDLCKVFENCDVPVAICHNDLLLNNIIYNAKTDSISFIDFEYTYENYIAYDIANHFCEYAGVDEADFSRCPNEAYQLKWIKNYLELYKKMASPQGSKTHAVTDEEVRHMYIWVSKFFAASHFFWGIWSLIQAYNSVIEFDFLSYGILRLNEYLRSGPQYKLLPFNFRFYSTSRCLLQSSPPGYIDTYEENFKQALQDPTTFWAKAAEDLVWHKKWHQVLDNSNPPWTQWFVGGEFNTTYNALDRHVENGLGERVALVHDSPVTGQIQKITYSQLLDEVKHFAGVLRKHGVQKGDRVLIYMPAIPQAIVTMLAAARIGAIHAVVFGGFGAKELSNRIEHAKPKVIVSSNCGIEPTKIVEYKPILDEALELISHKPKKCIIFNRPQAEKAKFKNGLDVCYMEELSSASPTDCVPVPAMDPLYILHTSGTTGLPKAIVRPNAGHAVALKWAIQNVYGIKPGEVWWAASDLGWVVGHSFIAYAPLLNANTSILFEGKPVGTPDASAYFRVLKDHEVAGMFVAPTALRAIIKEDNEGKHAEKYFPFSKLKAMYVAGEHCDKTTMQWTKSIVQKPVLDNWWQTETSWPALASCYGLGMNMEPSVGVSGKPVPGWNVKIMAPKSLQETKIGDLGQIVIKLPLPPGAFISLWENNEGYKKIYFTKYPGYYDTMDSGVCDRDGYISVLTRTDDVINVAGHRLSTGALEEAIMQNSAVADAVVIGVPDDLKGQVPLGLCVLKSGLTKNANEIIEDVIQIVRVSIGPVAYFKQAVIVPALPKTRSGKTARNTIAALAAGKEFKIPPTIEDPNVYSAIREALQSIGFAKTVNVTGSN</sequence>
<dbReference type="CDD" id="cd05157">
    <property type="entry name" value="ETNK_euk"/>
    <property type="match status" value="1"/>
</dbReference>
<dbReference type="SUPFAM" id="SSF56801">
    <property type="entry name" value="Acetyl-CoA synthetase-like"/>
    <property type="match status" value="1"/>
</dbReference>
<dbReference type="Gene3D" id="3.40.50.12780">
    <property type="entry name" value="N-terminal domain of ligase-like"/>
    <property type="match status" value="1"/>
</dbReference>
<dbReference type="InterPro" id="IPR042099">
    <property type="entry name" value="ANL_N_sf"/>
</dbReference>
<dbReference type="PROSITE" id="PS00455">
    <property type="entry name" value="AMP_BINDING"/>
    <property type="match status" value="1"/>
</dbReference>
<dbReference type="Pfam" id="PF00501">
    <property type="entry name" value="AMP-binding"/>
    <property type="match status" value="1"/>
</dbReference>
<comment type="catalytic activity">
    <reaction evidence="5">
        <text>butanoate + ATP + CoA = butanoyl-CoA + AMP + diphosphate</text>
        <dbReference type="Rhea" id="RHEA:46172"/>
        <dbReference type="ChEBI" id="CHEBI:17968"/>
        <dbReference type="ChEBI" id="CHEBI:30616"/>
        <dbReference type="ChEBI" id="CHEBI:33019"/>
        <dbReference type="ChEBI" id="CHEBI:57287"/>
        <dbReference type="ChEBI" id="CHEBI:57371"/>
        <dbReference type="ChEBI" id="CHEBI:456215"/>
    </reaction>
    <physiologicalReaction direction="left-to-right" evidence="5">
        <dbReference type="Rhea" id="RHEA:46173"/>
    </physiologicalReaction>
</comment>
<dbReference type="InterPro" id="IPR000873">
    <property type="entry name" value="AMP-dep_synth/lig_dom"/>
</dbReference>
<dbReference type="EC" id="6.2.1.1" evidence="2"/>
<organism evidence="9 10">
    <name type="scientific">Octopus vulgaris</name>
    <name type="common">Common octopus</name>
    <dbReference type="NCBI Taxonomy" id="6645"/>
    <lineage>
        <taxon>Eukaryota</taxon>
        <taxon>Metazoa</taxon>
        <taxon>Spiralia</taxon>
        <taxon>Lophotrochozoa</taxon>
        <taxon>Mollusca</taxon>
        <taxon>Cephalopoda</taxon>
        <taxon>Coleoidea</taxon>
        <taxon>Octopodiformes</taxon>
        <taxon>Octopoda</taxon>
        <taxon>Incirrata</taxon>
        <taxon>Octopodidae</taxon>
        <taxon>Octopus</taxon>
    </lineage>
</organism>
<reference evidence="9" key="1">
    <citation type="submission" date="2023-08" db="EMBL/GenBank/DDBJ databases">
        <authorList>
            <person name="Alioto T."/>
            <person name="Alioto T."/>
            <person name="Gomez Garrido J."/>
        </authorList>
    </citation>
    <scope>NUCLEOTIDE SEQUENCE</scope>
</reference>
<comment type="similarity">
    <text evidence="1">Belongs to the ATP-dependent AMP-binding enzyme family.</text>
</comment>
<evidence type="ECO:0000256" key="2">
    <source>
        <dbReference type="ARBA" id="ARBA00013275"/>
    </source>
</evidence>
<evidence type="ECO:0000313" key="10">
    <source>
        <dbReference type="Proteomes" id="UP001162480"/>
    </source>
</evidence>
<dbReference type="SUPFAM" id="SSF56112">
    <property type="entry name" value="Protein kinase-like (PK-like)"/>
    <property type="match status" value="1"/>
</dbReference>
<keyword evidence="10" id="KW-1185">Reference proteome</keyword>
<evidence type="ECO:0000256" key="5">
    <source>
        <dbReference type="ARBA" id="ARBA00047935"/>
    </source>
</evidence>
<dbReference type="GO" id="GO:0050218">
    <property type="term" value="F:propionate-CoA ligase activity"/>
    <property type="evidence" value="ECO:0007669"/>
    <property type="project" value="TreeGrafter"/>
</dbReference>
<feature type="domain" description="AMP-binding enzyme C-terminal" evidence="7">
    <location>
        <begin position="895"/>
        <end position="973"/>
    </location>
</feature>
<dbReference type="Proteomes" id="UP001162480">
    <property type="component" value="Chromosome 25"/>
</dbReference>
<evidence type="ECO:0000259" key="7">
    <source>
        <dbReference type="Pfam" id="PF13193"/>
    </source>
</evidence>
<protein>
    <recommendedName>
        <fullName evidence="3">Acyl-CoA synthetase short-chain family member 3, mitochondrial</fullName>
        <ecNumber evidence="2">6.2.1.1</ecNumber>
    </recommendedName>
    <alternativeName>
        <fullName evidence="4">Acetate--CoA ligase 3</fullName>
    </alternativeName>
</protein>
<feature type="domain" description="AMP-dependent synthetase/ligase" evidence="6">
    <location>
        <begin position="448"/>
        <end position="829"/>
    </location>
</feature>
<evidence type="ECO:0000256" key="1">
    <source>
        <dbReference type="ARBA" id="ARBA00006432"/>
    </source>
</evidence>
<dbReference type="GO" id="GO:0003987">
    <property type="term" value="F:acetate-CoA ligase activity"/>
    <property type="evidence" value="ECO:0007669"/>
    <property type="project" value="UniProtKB-EC"/>
</dbReference>
<dbReference type="InterPro" id="IPR045851">
    <property type="entry name" value="AMP-bd_C_sf"/>
</dbReference>
<proteinExistence type="inferred from homology"/>
<evidence type="ECO:0000259" key="6">
    <source>
        <dbReference type="Pfam" id="PF00501"/>
    </source>
</evidence>
<dbReference type="Gene3D" id="3.90.1200.10">
    <property type="match status" value="1"/>
</dbReference>
<dbReference type="InterPro" id="IPR025110">
    <property type="entry name" value="AMP-bd_C"/>
</dbReference>
<name>A0AA36BWQ3_OCTVU</name>
<dbReference type="Pfam" id="PF16177">
    <property type="entry name" value="ACAS_N"/>
    <property type="match status" value="1"/>
</dbReference>
<dbReference type="EMBL" id="OX597838">
    <property type="protein sequence ID" value="CAI9741057.1"/>
    <property type="molecule type" value="Genomic_DNA"/>
</dbReference>
<feature type="domain" description="Acetyl-coenzyme A synthetase N-terminal" evidence="8">
    <location>
        <begin position="384"/>
        <end position="438"/>
    </location>
</feature>
<dbReference type="PANTHER" id="PTHR43347">
    <property type="entry name" value="ACYL-COA SYNTHETASE"/>
    <property type="match status" value="1"/>
</dbReference>
<dbReference type="PANTHER" id="PTHR43347:SF3">
    <property type="entry name" value="ACYL-COA SYNTHETASE SHORT-CHAIN FAMILY MEMBER 3, MITOCHONDRIAL"/>
    <property type="match status" value="1"/>
</dbReference>
<dbReference type="AlphaFoldDB" id="A0AA36BWQ3"/>
<evidence type="ECO:0000259" key="8">
    <source>
        <dbReference type="Pfam" id="PF16177"/>
    </source>
</evidence>
<dbReference type="Pfam" id="PF01633">
    <property type="entry name" value="Choline_kinase"/>
    <property type="match status" value="1"/>
</dbReference>